<dbReference type="EMBL" id="JBHUOR010000075">
    <property type="protein sequence ID" value="MFD2868918.1"/>
    <property type="molecule type" value="Genomic_DNA"/>
</dbReference>
<organism evidence="5 6">
    <name type="scientific">Kurthia populi</name>
    <dbReference type="NCBI Taxonomy" id="1562132"/>
    <lineage>
        <taxon>Bacteria</taxon>
        <taxon>Bacillati</taxon>
        <taxon>Bacillota</taxon>
        <taxon>Bacilli</taxon>
        <taxon>Bacillales</taxon>
        <taxon>Caryophanaceae</taxon>
        <taxon>Kurthia</taxon>
    </lineage>
</organism>
<proteinExistence type="inferred from homology"/>
<reference evidence="6" key="1">
    <citation type="journal article" date="2019" name="Int. J. Syst. Evol. Microbiol.">
        <title>The Global Catalogue of Microorganisms (GCM) 10K type strain sequencing project: providing services to taxonomists for standard genome sequencing and annotation.</title>
        <authorList>
            <consortium name="The Broad Institute Genomics Platform"/>
            <consortium name="The Broad Institute Genome Sequencing Center for Infectious Disease"/>
            <person name="Wu L."/>
            <person name="Ma J."/>
        </authorList>
    </citation>
    <scope>NUCLEOTIDE SEQUENCE [LARGE SCALE GENOMIC DNA]</scope>
    <source>
        <strain evidence="6">KCTC 33522</strain>
    </source>
</reference>
<protein>
    <submittedName>
        <fullName evidence="5">Pirin family protein</fullName>
    </submittedName>
</protein>
<dbReference type="Proteomes" id="UP001597568">
    <property type="component" value="Unassembled WGS sequence"/>
</dbReference>
<feature type="domain" description="Quercetin 2,3-dioxygenase C-terminal cupin" evidence="4">
    <location>
        <begin position="147"/>
        <end position="224"/>
    </location>
</feature>
<dbReference type="PANTHER" id="PTHR43212">
    <property type="entry name" value="QUERCETIN 2,3-DIOXYGENASE"/>
    <property type="match status" value="1"/>
</dbReference>
<name>A0ABW5Y0R7_9BACL</name>
<accession>A0ABW5Y0R7</accession>
<dbReference type="InterPro" id="IPR014710">
    <property type="entry name" value="RmlC-like_jellyroll"/>
</dbReference>
<comment type="caution">
    <text evidence="5">The sequence shown here is derived from an EMBL/GenBank/DDBJ whole genome shotgun (WGS) entry which is preliminary data.</text>
</comment>
<dbReference type="PANTHER" id="PTHR43212:SF3">
    <property type="entry name" value="QUERCETIN 2,3-DIOXYGENASE"/>
    <property type="match status" value="1"/>
</dbReference>
<keyword evidence="6" id="KW-1185">Reference proteome</keyword>
<dbReference type="Gene3D" id="2.60.120.10">
    <property type="entry name" value="Jelly Rolls"/>
    <property type="match status" value="2"/>
</dbReference>
<gene>
    <name evidence="5" type="ORF">ACFSY7_10465</name>
</gene>
<evidence type="ECO:0000313" key="6">
    <source>
        <dbReference type="Proteomes" id="UP001597568"/>
    </source>
</evidence>
<dbReference type="Pfam" id="PF17954">
    <property type="entry name" value="Pirin_C_2"/>
    <property type="match status" value="1"/>
</dbReference>
<dbReference type="InterPro" id="IPR012093">
    <property type="entry name" value="Pirin"/>
</dbReference>
<evidence type="ECO:0000259" key="4">
    <source>
        <dbReference type="Pfam" id="PF17954"/>
    </source>
</evidence>
<dbReference type="InterPro" id="IPR003829">
    <property type="entry name" value="Pirin_N_dom"/>
</dbReference>
<evidence type="ECO:0000313" key="5">
    <source>
        <dbReference type="EMBL" id="MFD2868918.1"/>
    </source>
</evidence>
<dbReference type="InterPro" id="IPR041602">
    <property type="entry name" value="Quercetinase_C"/>
</dbReference>
<sequence>MKIFRSSESYDKVGQRIEFRSLWPGIAEGDKEQEDYAFGPLQSFDHAIIRKGTLIKMHEHKNDEIISYLVKGEFVHEDSHGSYETIRENRYMLMSAGESFFHQEGTPHMDAEMLQIFVRPREVDLPPEVHFAQYEPQQGFRLIAAPSDALLLIRQNVHIYDLHGKAGESYAIPAYEDYATCIYVFDGAIRVNAEILMKRDGATGNDLTELTFTEDGLVLAFLVDLEAPMTKEGPFSGRNRPTDKIVSRMWSDVKKDVD</sequence>
<feature type="domain" description="Pirin N-terminal" evidence="3">
    <location>
        <begin position="49"/>
        <end position="117"/>
    </location>
</feature>
<dbReference type="Pfam" id="PF02678">
    <property type="entry name" value="Pirin"/>
    <property type="match status" value="1"/>
</dbReference>
<dbReference type="SUPFAM" id="SSF51182">
    <property type="entry name" value="RmlC-like cupins"/>
    <property type="match status" value="1"/>
</dbReference>
<dbReference type="RefSeq" id="WP_380147795.1">
    <property type="nucleotide sequence ID" value="NZ_JBHUOR010000075.1"/>
</dbReference>
<evidence type="ECO:0000259" key="3">
    <source>
        <dbReference type="Pfam" id="PF02678"/>
    </source>
</evidence>
<evidence type="ECO:0000256" key="1">
    <source>
        <dbReference type="ARBA" id="ARBA00008416"/>
    </source>
</evidence>
<evidence type="ECO:0000256" key="2">
    <source>
        <dbReference type="RuleBase" id="RU003457"/>
    </source>
</evidence>
<dbReference type="InterPro" id="IPR011051">
    <property type="entry name" value="RmlC_Cupin_sf"/>
</dbReference>
<comment type="similarity">
    <text evidence="1 2">Belongs to the pirin family.</text>
</comment>